<evidence type="ECO:0000313" key="10">
    <source>
        <dbReference type="EMBL" id="CAF3804266.1"/>
    </source>
</evidence>
<feature type="chain" id="PRO_5036224896" evidence="6">
    <location>
        <begin position="22"/>
        <end position="519"/>
    </location>
</feature>
<keyword evidence="4 5" id="KW-0472">Membrane</keyword>
<comment type="subcellular location">
    <subcellularLocation>
        <location evidence="1">Membrane</location>
        <topology evidence="1">Multi-pass membrane protein</topology>
    </subcellularLocation>
</comment>
<keyword evidence="6" id="KW-0732">Signal</keyword>
<dbReference type="GO" id="GO:0016020">
    <property type="term" value="C:membrane"/>
    <property type="evidence" value="ECO:0007669"/>
    <property type="project" value="UniProtKB-SubCell"/>
</dbReference>
<evidence type="ECO:0000256" key="5">
    <source>
        <dbReference type="SAM" id="Phobius"/>
    </source>
</evidence>
<evidence type="ECO:0000313" key="9">
    <source>
        <dbReference type="EMBL" id="CAF1033539.1"/>
    </source>
</evidence>
<evidence type="ECO:0000256" key="4">
    <source>
        <dbReference type="ARBA" id="ARBA00023136"/>
    </source>
</evidence>
<feature type="domain" description="Neurotransmitter-gated ion-channel transmembrane" evidence="8">
    <location>
        <begin position="237"/>
        <end position="479"/>
    </location>
</feature>
<proteinExistence type="predicted"/>
<feature type="transmembrane region" description="Helical" evidence="5">
    <location>
        <begin position="292"/>
        <end position="316"/>
    </location>
</feature>
<dbReference type="PRINTS" id="PR00252">
    <property type="entry name" value="NRIONCHANNEL"/>
</dbReference>
<evidence type="ECO:0000256" key="1">
    <source>
        <dbReference type="ARBA" id="ARBA00004141"/>
    </source>
</evidence>
<dbReference type="InterPro" id="IPR006029">
    <property type="entry name" value="Neurotrans-gated_channel_TM"/>
</dbReference>
<feature type="transmembrane region" description="Helical" evidence="5">
    <location>
        <begin position="467"/>
        <end position="485"/>
    </location>
</feature>
<dbReference type="OrthoDB" id="9980300at2759"/>
<evidence type="ECO:0000259" key="7">
    <source>
        <dbReference type="Pfam" id="PF02931"/>
    </source>
</evidence>
<reference evidence="9" key="1">
    <citation type="submission" date="2021-02" db="EMBL/GenBank/DDBJ databases">
        <authorList>
            <person name="Nowell W R."/>
        </authorList>
    </citation>
    <scope>NUCLEOTIDE SEQUENCE</scope>
</reference>
<evidence type="ECO:0000259" key="8">
    <source>
        <dbReference type="Pfam" id="PF02932"/>
    </source>
</evidence>
<dbReference type="InterPro" id="IPR038050">
    <property type="entry name" value="Neuro_actylchol_rec"/>
</dbReference>
<dbReference type="EMBL" id="CAJOBC010003872">
    <property type="protein sequence ID" value="CAF3804266.1"/>
    <property type="molecule type" value="Genomic_DNA"/>
</dbReference>
<dbReference type="Pfam" id="PF02931">
    <property type="entry name" value="Neur_chan_LBD"/>
    <property type="match status" value="1"/>
</dbReference>
<feature type="domain" description="Neurotransmitter-gated ion-channel ligand-binding" evidence="7">
    <location>
        <begin position="30"/>
        <end position="229"/>
    </location>
</feature>
<evidence type="ECO:0000256" key="3">
    <source>
        <dbReference type="ARBA" id="ARBA00022989"/>
    </source>
</evidence>
<dbReference type="Pfam" id="PF02932">
    <property type="entry name" value="Neur_chan_memb"/>
    <property type="match status" value="1"/>
</dbReference>
<dbReference type="EMBL" id="CAJNOQ010003872">
    <property type="protein sequence ID" value="CAF1033539.1"/>
    <property type="molecule type" value="Genomic_DNA"/>
</dbReference>
<dbReference type="Gene3D" id="1.20.58.390">
    <property type="entry name" value="Neurotransmitter-gated ion-channel transmembrane domain"/>
    <property type="match status" value="1"/>
</dbReference>
<dbReference type="Gene3D" id="2.70.170.10">
    <property type="entry name" value="Neurotransmitter-gated ion-channel ligand-binding domain"/>
    <property type="match status" value="1"/>
</dbReference>
<dbReference type="Proteomes" id="UP000681722">
    <property type="component" value="Unassembled WGS sequence"/>
</dbReference>
<dbReference type="SUPFAM" id="SSF63712">
    <property type="entry name" value="Nicotinic receptor ligand binding domain-like"/>
    <property type="match status" value="1"/>
</dbReference>
<evidence type="ECO:0000256" key="6">
    <source>
        <dbReference type="SAM" id="SignalP"/>
    </source>
</evidence>
<organism evidence="9 11">
    <name type="scientific">Didymodactylos carnosus</name>
    <dbReference type="NCBI Taxonomy" id="1234261"/>
    <lineage>
        <taxon>Eukaryota</taxon>
        <taxon>Metazoa</taxon>
        <taxon>Spiralia</taxon>
        <taxon>Gnathifera</taxon>
        <taxon>Rotifera</taxon>
        <taxon>Eurotatoria</taxon>
        <taxon>Bdelloidea</taxon>
        <taxon>Philodinida</taxon>
        <taxon>Philodinidae</taxon>
        <taxon>Didymodactylos</taxon>
    </lineage>
</organism>
<feature type="transmembrane region" description="Helical" evidence="5">
    <location>
        <begin position="262"/>
        <end position="280"/>
    </location>
</feature>
<dbReference type="GO" id="GO:0004888">
    <property type="term" value="F:transmembrane signaling receptor activity"/>
    <property type="evidence" value="ECO:0007669"/>
    <property type="project" value="InterPro"/>
</dbReference>
<sequence length="519" mass="60466">MVALIIDVLLLLFNIFKLTETNEVELRRLLFQATSYDRKVCPVRYPTDVTNVHVNLILLQIESVNEKAQFVTSNIQLICAWCDPWMTWNPAKYNNITELSVSHNYLWIPDVILVNSAETKYSGNREHYALILRHDGYVRFMFQDLWKSMCKIRAKYFPFDRQMCTIIIRSGARDKSSIKFYQRRLIQRHQFIRGEWDLQASYTELFEEKISEHMSNFSMVRFTLILARNRLYYVIKIILPFSLVSCVTLFTFLLPPQTGEKLTLNVTILLSLVIYLQLLSQYIPKSEDETPLLTMFCNANFFLVFVSCIMTVYVLFLYHRPSSDIHCVPLLVRRIVLDYLAPIVYCDCSKLKRSTNKTKHRTATTSSLLADSDQLCLIERYVSCLLASSNKNYTAEIQTTENISSSLDEQGVNLLKCLYVIKAYIRHKWANVITSSDLELNVTSDTSDMKQQRLDEWQQVALVLDRLFFLIFIISMPCTALLFLTTRFSSLGNDFKSEYTTHETEDAKCNMSYNLAAWS</sequence>
<dbReference type="InterPro" id="IPR036734">
    <property type="entry name" value="Neur_chan_lig-bd_sf"/>
</dbReference>
<dbReference type="InterPro" id="IPR006202">
    <property type="entry name" value="Neur_chan_lig-bd"/>
</dbReference>
<keyword evidence="3 5" id="KW-1133">Transmembrane helix</keyword>
<dbReference type="FunFam" id="2.70.170.10:FF:000028">
    <property type="entry name" value="AcetylCholine Receptor"/>
    <property type="match status" value="1"/>
</dbReference>
<dbReference type="PANTHER" id="PTHR18945">
    <property type="entry name" value="NEUROTRANSMITTER GATED ION CHANNEL"/>
    <property type="match status" value="1"/>
</dbReference>
<dbReference type="Proteomes" id="UP000663829">
    <property type="component" value="Unassembled WGS sequence"/>
</dbReference>
<protein>
    <submittedName>
        <fullName evidence="9">Uncharacterized protein</fullName>
    </submittedName>
</protein>
<dbReference type="SUPFAM" id="SSF90112">
    <property type="entry name" value="Neurotransmitter-gated ion-channel transmembrane pore"/>
    <property type="match status" value="1"/>
</dbReference>
<comment type="caution">
    <text evidence="9">The sequence shown here is derived from an EMBL/GenBank/DDBJ whole genome shotgun (WGS) entry which is preliminary data.</text>
</comment>
<dbReference type="AlphaFoldDB" id="A0A814J7F7"/>
<feature type="transmembrane region" description="Helical" evidence="5">
    <location>
        <begin position="231"/>
        <end position="255"/>
    </location>
</feature>
<gene>
    <name evidence="9" type="ORF">GPM918_LOCUS15403</name>
    <name evidence="10" type="ORF">SRO942_LOCUS15403</name>
</gene>
<dbReference type="InterPro" id="IPR036719">
    <property type="entry name" value="Neuro-gated_channel_TM_sf"/>
</dbReference>
<accession>A0A814J7F7</accession>
<keyword evidence="2 5" id="KW-0812">Transmembrane</keyword>
<dbReference type="InterPro" id="IPR006201">
    <property type="entry name" value="Neur_channel"/>
</dbReference>
<keyword evidence="11" id="KW-1185">Reference proteome</keyword>
<evidence type="ECO:0000256" key="2">
    <source>
        <dbReference type="ARBA" id="ARBA00022692"/>
    </source>
</evidence>
<feature type="signal peptide" evidence="6">
    <location>
        <begin position="1"/>
        <end position="21"/>
    </location>
</feature>
<dbReference type="GO" id="GO:0005230">
    <property type="term" value="F:extracellular ligand-gated monoatomic ion channel activity"/>
    <property type="evidence" value="ECO:0007669"/>
    <property type="project" value="InterPro"/>
</dbReference>
<dbReference type="CDD" id="cd19051">
    <property type="entry name" value="LGIC_TM_cation"/>
    <property type="match status" value="1"/>
</dbReference>
<name>A0A814J7F7_9BILA</name>
<evidence type="ECO:0000313" key="11">
    <source>
        <dbReference type="Proteomes" id="UP000663829"/>
    </source>
</evidence>